<organism evidence="2">
    <name type="scientific">Capitella teleta</name>
    <name type="common">Polychaete worm</name>
    <dbReference type="NCBI Taxonomy" id="283909"/>
    <lineage>
        <taxon>Eukaryota</taxon>
        <taxon>Metazoa</taxon>
        <taxon>Spiralia</taxon>
        <taxon>Lophotrochozoa</taxon>
        <taxon>Annelida</taxon>
        <taxon>Polychaeta</taxon>
        <taxon>Sedentaria</taxon>
        <taxon>Scolecida</taxon>
        <taxon>Capitellidae</taxon>
        <taxon>Capitella</taxon>
    </lineage>
</organism>
<evidence type="ECO:0000313" key="2">
    <source>
        <dbReference type="EMBL" id="ELU12020.1"/>
    </source>
</evidence>
<sequence>MCHVGYHLVRDPATILHVHPSSALRIFGDLPQWVVYESVIDTHKKYMSNTSTVSENDLLKFVSKNEQLEDIQTLRDSLVMEPVLFDEIGSFTLSKFCGFRNVALEDFKAQVSDICSGPVIIEVTRNKGEVVMYTRKEDRSRATEMLHLEMNGIVDEIKNEMYEVHFEPSFQQRVVLKQGFLVNELLLGGDFRGVVIQCTKFTREEVRSILEKYGPLEKLIQFDHSRAWGKAVFMKSEHAQLAIASTVLNIHPDNSNQEITECKITLEWCLRSNTGLGFILFDGSDELHNGHLLLAGGQYPVKVHSHRVNQLNVQRIPVLGFNETNLRDYMITRGVDMTHVEKVILYKQQPKDCFKLRTKIERFLVDKNFDMTLFKVVVPTVTVKNFSSRAFVLVVDENTSTCIQRYDKI</sequence>
<protein>
    <recommendedName>
        <fullName evidence="1">DEAD-box helicase OB fold domain-containing protein</fullName>
    </recommendedName>
</protein>
<dbReference type="Pfam" id="PF07717">
    <property type="entry name" value="OB_NTP_bind"/>
    <property type="match status" value="1"/>
</dbReference>
<dbReference type="EnsemblMetazoa" id="CapteT202179">
    <property type="protein sequence ID" value="CapteP202179"/>
    <property type="gene ID" value="CapteG202179"/>
</dbReference>
<proteinExistence type="predicted"/>
<dbReference type="AlphaFoldDB" id="R7V8D0"/>
<dbReference type="Proteomes" id="UP000014760">
    <property type="component" value="Unassembled WGS sequence"/>
</dbReference>
<keyword evidence="4" id="KW-1185">Reference proteome</keyword>
<evidence type="ECO:0000259" key="1">
    <source>
        <dbReference type="Pfam" id="PF07717"/>
    </source>
</evidence>
<reference evidence="3" key="3">
    <citation type="submission" date="2015-06" db="UniProtKB">
        <authorList>
            <consortium name="EnsemblMetazoa"/>
        </authorList>
    </citation>
    <scope>IDENTIFICATION</scope>
</reference>
<gene>
    <name evidence="2" type="ORF">CAPTEDRAFT_202179</name>
</gene>
<reference evidence="4" key="1">
    <citation type="submission" date="2012-12" db="EMBL/GenBank/DDBJ databases">
        <authorList>
            <person name="Hellsten U."/>
            <person name="Grimwood J."/>
            <person name="Chapman J.A."/>
            <person name="Shapiro H."/>
            <person name="Aerts A."/>
            <person name="Otillar R.P."/>
            <person name="Terry A.Y."/>
            <person name="Boore J.L."/>
            <person name="Simakov O."/>
            <person name="Marletaz F."/>
            <person name="Cho S.-J."/>
            <person name="Edsinger-Gonzales E."/>
            <person name="Havlak P."/>
            <person name="Kuo D.-H."/>
            <person name="Larsson T."/>
            <person name="Lv J."/>
            <person name="Arendt D."/>
            <person name="Savage R."/>
            <person name="Osoegawa K."/>
            <person name="de Jong P."/>
            <person name="Lindberg D.R."/>
            <person name="Seaver E.C."/>
            <person name="Weisblat D.A."/>
            <person name="Putnam N.H."/>
            <person name="Grigoriev I.V."/>
            <person name="Rokhsar D.S."/>
        </authorList>
    </citation>
    <scope>NUCLEOTIDE SEQUENCE</scope>
    <source>
        <strain evidence="4">I ESC-2004</strain>
    </source>
</reference>
<dbReference type="OrthoDB" id="10009520at2759"/>
<accession>R7V8D0</accession>
<dbReference type="EMBL" id="AMQN01040104">
    <property type="status" value="NOT_ANNOTATED_CDS"/>
    <property type="molecule type" value="Genomic_DNA"/>
</dbReference>
<dbReference type="HOGENOM" id="CLU_673081_0_0_1"/>
<dbReference type="STRING" id="283909.R7V8D0"/>
<dbReference type="EMBL" id="KB296217">
    <property type="protein sequence ID" value="ELU12020.1"/>
    <property type="molecule type" value="Genomic_DNA"/>
</dbReference>
<feature type="domain" description="DEAD-box helicase OB fold" evidence="1">
    <location>
        <begin position="16"/>
        <end position="64"/>
    </location>
</feature>
<name>R7V8D0_CAPTE</name>
<reference evidence="2 4" key="2">
    <citation type="journal article" date="2013" name="Nature">
        <title>Insights into bilaterian evolution from three spiralian genomes.</title>
        <authorList>
            <person name="Simakov O."/>
            <person name="Marletaz F."/>
            <person name="Cho S.J."/>
            <person name="Edsinger-Gonzales E."/>
            <person name="Havlak P."/>
            <person name="Hellsten U."/>
            <person name="Kuo D.H."/>
            <person name="Larsson T."/>
            <person name="Lv J."/>
            <person name="Arendt D."/>
            <person name="Savage R."/>
            <person name="Osoegawa K."/>
            <person name="de Jong P."/>
            <person name="Grimwood J."/>
            <person name="Chapman J.A."/>
            <person name="Shapiro H."/>
            <person name="Aerts A."/>
            <person name="Otillar R.P."/>
            <person name="Terry A.Y."/>
            <person name="Boore J.L."/>
            <person name="Grigoriev I.V."/>
            <person name="Lindberg D.R."/>
            <person name="Seaver E.C."/>
            <person name="Weisblat D.A."/>
            <person name="Putnam N.H."/>
            <person name="Rokhsar D.S."/>
        </authorList>
    </citation>
    <scope>NUCLEOTIDE SEQUENCE</scope>
    <source>
        <strain evidence="2 4">I ESC-2004</strain>
    </source>
</reference>
<dbReference type="InterPro" id="IPR011709">
    <property type="entry name" value="DEAD-box_helicase_OB_fold"/>
</dbReference>
<evidence type="ECO:0000313" key="3">
    <source>
        <dbReference type="EnsemblMetazoa" id="CapteP202179"/>
    </source>
</evidence>
<evidence type="ECO:0000313" key="4">
    <source>
        <dbReference type="Proteomes" id="UP000014760"/>
    </source>
</evidence>